<evidence type="ECO:0000259" key="5">
    <source>
        <dbReference type="Pfam" id="PF02120"/>
    </source>
</evidence>
<dbReference type="Pfam" id="PF02120">
    <property type="entry name" value="Flg_hook"/>
    <property type="match status" value="1"/>
</dbReference>
<name>A0AAE8UAF5_9ENTR</name>
<evidence type="ECO:0000313" key="6">
    <source>
        <dbReference type="EMBL" id="TCB83241.1"/>
    </source>
</evidence>
<feature type="region of interest" description="Disordered" evidence="4">
    <location>
        <begin position="297"/>
        <end position="322"/>
    </location>
</feature>
<keyword evidence="6" id="KW-0969">Cilium</keyword>
<dbReference type="GO" id="GO:0044780">
    <property type="term" value="P:bacterial-type flagellum assembly"/>
    <property type="evidence" value="ECO:0007669"/>
    <property type="project" value="InterPro"/>
</dbReference>
<dbReference type="InterPro" id="IPR052563">
    <property type="entry name" value="FliK"/>
</dbReference>
<evidence type="ECO:0000256" key="2">
    <source>
        <dbReference type="ARBA" id="ARBA00009149"/>
    </source>
</evidence>
<keyword evidence="3" id="KW-1005">Bacterial flagellum biogenesis</keyword>
<dbReference type="Proteomes" id="UP000291623">
    <property type="component" value="Unassembled WGS sequence"/>
</dbReference>
<comment type="similarity">
    <text evidence="2">Belongs to the FliK family.</text>
</comment>
<keyword evidence="6" id="KW-0966">Cell projection</keyword>
<evidence type="ECO:0000313" key="7">
    <source>
        <dbReference type="Proteomes" id="UP000291623"/>
    </source>
</evidence>
<dbReference type="GO" id="GO:0009424">
    <property type="term" value="C:bacterial-type flagellum hook"/>
    <property type="evidence" value="ECO:0007669"/>
    <property type="project" value="InterPro"/>
</dbReference>
<gene>
    <name evidence="6" type="ORF">E0L16_18090</name>
</gene>
<dbReference type="InterPro" id="IPR021136">
    <property type="entry name" value="Flagellar_hook_control-like_C"/>
</dbReference>
<dbReference type="PANTHER" id="PTHR37533:SF2">
    <property type="entry name" value="FLAGELLAR HOOK-LENGTH CONTROL PROTEIN"/>
    <property type="match status" value="1"/>
</dbReference>
<organism evidence="6 7">
    <name type="scientific">Enterobacter quasihormaechei</name>
    <dbReference type="NCBI Taxonomy" id="2529382"/>
    <lineage>
        <taxon>Bacteria</taxon>
        <taxon>Pseudomonadati</taxon>
        <taxon>Pseudomonadota</taxon>
        <taxon>Gammaproteobacteria</taxon>
        <taxon>Enterobacterales</taxon>
        <taxon>Enterobacteriaceae</taxon>
        <taxon>Enterobacter</taxon>
    </lineage>
</organism>
<dbReference type="PRINTS" id="PR01007">
    <property type="entry name" value="FLGHOOKFLIK"/>
</dbReference>
<reference evidence="6 7" key="1">
    <citation type="submission" date="2019-02" db="EMBL/GenBank/DDBJ databases">
        <title>The draft genome of Enterobacter spp. strains.</title>
        <authorList>
            <person name="Wang C."/>
            <person name="Feng Y."/>
            <person name="Zong Z."/>
        </authorList>
    </citation>
    <scope>NUCLEOTIDE SEQUENCE [LARGE SCALE GENOMIC DNA]</scope>
    <source>
        <strain evidence="6 7">WCHEQ120003</strain>
    </source>
</reference>
<dbReference type="GeneID" id="92386695"/>
<dbReference type="EMBL" id="SJON01000017">
    <property type="protein sequence ID" value="TCB83241.1"/>
    <property type="molecule type" value="Genomic_DNA"/>
</dbReference>
<evidence type="ECO:0000256" key="3">
    <source>
        <dbReference type="ARBA" id="ARBA00022795"/>
    </source>
</evidence>
<protein>
    <submittedName>
        <fullName evidence="6">Flagellar hook-length control protein FliK</fullName>
    </submittedName>
</protein>
<accession>A0AAE8UAF5</accession>
<dbReference type="CDD" id="cd17470">
    <property type="entry name" value="T3SS_Flik_C"/>
    <property type="match status" value="1"/>
</dbReference>
<feature type="compositionally biased region" description="Basic and acidic residues" evidence="4">
    <location>
        <begin position="312"/>
        <end position="321"/>
    </location>
</feature>
<keyword evidence="6" id="KW-0282">Flagellum</keyword>
<sequence>MNIDITALLSGGAPTRAGKGKLIGEEFALTLDDRLAQMGLLLPGLDVQAQRVSYEGYSVPQPVLPPAAEPEASDDALAEVRISASPGNESPQWQLQQIVTRQARSAATESSTLAETSLPREAIAGDKATLAIPVDDLKLKPARQEDSPLQVQAQALGGKAPGTSAVMPGLTVHQGEASQHATCDPSVQSVVVEPSTARQASQPVSQQVVNVRYPLESPEWKQSVSQHIALFSRDNLHNAEIRLHPQELGSLHISLRVQQDQAQIHIVSEHAQVRQMMETALPHLRAALAETGLQLGQASVSPDRPHTGGGEQGRHHPEEQHTAQGADNVFVEEDNVPGLLTSTQGNIYGINTFV</sequence>
<evidence type="ECO:0000256" key="1">
    <source>
        <dbReference type="ARBA" id="ARBA00003944"/>
    </source>
</evidence>
<evidence type="ECO:0000256" key="4">
    <source>
        <dbReference type="SAM" id="MobiDB-lite"/>
    </source>
</evidence>
<feature type="domain" description="Flagellar hook-length control protein-like C-terminal" evidence="5">
    <location>
        <begin position="228"/>
        <end position="307"/>
    </location>
</feature>
<comment type="function">
    <text evidence="1">Controls the length of the flagellar hook.</text>
</comment>
<proteinExistence type="inferred from homology"/>
<dbReference type="RefSeq" id="WP_131637686.1">
    <property type="nucleotide sequence ID" value="NZ_SJON01000017.1"/>
</dbReference>
<dbReference type="PANTHER" id="PTHR37533">
    <property type="entry name" value="FLAGELLAR HOOK-LENGTH CONTROL PROTEIN"/>
    <property type="match status" value="1"/>
</dbReference>
<comment type="caution">
    <text evidence="6">The sequence shown here is derived from an EMBL/GenBank/DDBJ whole genome shotgun (WGS) entry which is preliminary data.</text>
</comment>
<dbReference type="InterPro" id="IPR001635">
    <property type="entry name" value="Flag_hook_Flik"/>
</dbReference>
<dbReference type="InterPro" id="IPR038610">
    <property type="entry name" value="FliK-like_C_sf"/>
</dbReference>
<dbReference type="Gene3D" id="3.30.750.140">
    <property type="match status" value="1"/>
</dbReference>
<dbReference type="AlphaFoldDB" id="A0AAE8UAF5"/>